<dbReference type="PROSITE" id="PS50297">
    <property type="entry name" value="ANK_REP_REGION"/>
    <property type="match status" value="1"/>
</dbReference>
<dbReference type="PANTHER" id="PTHR24171:SF9">
    <property type="entry name" value="ANKYRIN REPEAT DOMAIN-CONTAINING PROTEIN 39"/>
    <property type="match status" value="1"/>
</dbReference>
<proteinExistence type="predicted"/>
<dbReference type="PANTHER" id="PTHR24171">
    <property type="entry name" value="ANKYRIN REPEAT DOMAIN-CONTAINING PROTEIN 39-RELATED"/>
    <property type="match status" value="1"/>
</dbReference>
<reference evidence="4" key="1">
    <citation type="journal article" date="2020" name="Nature">
        <title>Giant virus diversity and host interactions through global metagenomics.</title>
        <authorList>
            <person name="Schulz F."/>
            <person name="Roux S."/>
            <person name="Paez-Espino D."/>
            <person name="Jungbluth S."/>
            <person name="Walsh D.A."/>
            <person name="Denef V.J."/>
            <person name="McMahon K.D."/>
            <person name="Konstantinidis K.T."/>
            <person name="Eloe-Fadrosh E.A."/>
            <person name="Kyrpides N.C."/>
            <person name="Woyke T."/>
        </authorList>
    </citation>
    <scope>NUCLEOTIDE SEQUENCE</scope>
    <source>
        <strain evidence="4">GVMAG-S-1062768-28</strain>
    </source>
</reference>
<organism evidence="4">
    <name type="scientific">viral metagenome</name>
    <dbReference type="NCBI Taxonomy" id="1070528"/>
    <lineage>
        <taxon>unclassified sequences</taxon>
        <taxon>metagenomes</taxon>
        <taxon>organismal metagenomes</taxon>
    </lineage>
</organism>
<dbReference type="EMBL" id="MN740696">
    <property type="protein sequence ID" value="QHU08449.1"/>
    <property type="molecule type" value="Genomic_DNA"/>
</dbReference>
<dbReference type="AlphaFoldDB" id="A0A6C0JSA6"/>
<sequence>MINTLFQFFCIPRQLSDVEMGIENSNYVTKSIAPLQITIIKDDEKKSEMLSNPDSDDDNNGKDISNETINELNRINAGRPFLFPMENGLTKTIQIQQAISNYKTNPSCISFKEILQRVQDLGFFPGGLSFSSKDMLLLLKRYGGSCSPSDNNLKSPENLFRYHTYFMNDCDVVSLKFEMMVRTGNLSNDFLTPNKQDENGQTLVHHAVRWNNMPYLEQLLRIGYNPNVRDKTGKTAIFYTVGKAHKNGHAVSLLVENGIDLDIKDNTGKTWFEYAIVKHNKHNIDLVKTIQYNRAQSLLDKKMV</sequence>
<evidence type="ECO:0000313" key="4">
    <source>
        <dbReference type="EMBL" id="QHU08449.1"/>
    </source>
</evidence>
<feature type="region of interest" description="Disordered" evidence="3">
    <location>
        <begin position="46"/>
        <end position="65"/>
    </location>
</feature>
<evidence type="ECO:0000256" key="1">
    <source>
        <dbReference type="ARBA" id="ARBA00022737"/>
    </source>
</evidence>
<keyword evidence="2" id="KW-0040">ANK repeat</keyword>
<evidence type="ECO:0000256" key="3">
    <source>
        <dbReference type="SAM" id="MobiDB-lite"/>
    </source>
</evidence>
<dbReference type="SUPFAM" id="SSF48403">
    <property type="entry name" value="Ankyrin repeat"/>
    <property type="match status" value="1"/>
</dbReference>
<dbReference type="PROSITE" id="PS50088">
    <property type="entry name" value="ANK_REPEAT"/>
    <property type="match status" value="2"/>
</dbReference>
<dbReference type="InterPro" id="IPR002110">
    <property type="entry name" value="Ankyrin_rpt"/>
</dbReference>
<dbReference type="Pfam" id="PF12796">
    <property type="entry name" value="Ank_2"/>
    <property type="match status" value="1"/>
</dbReference>
<evidence type="ECO:0000256" key="2">
    <source>
        <dbReference type="ARBA" id="ARBA00023043"/>
    </source>
</evidence>
<dbReference type="InterPro" id="IPR036770">
    <property type="entry name" value="Ankyrin_rpt-contain_sf"/>
</dbReference>
<dbReference type="Gene3D" id="1.25.40.20">
    <property type="entry name" value="Ankyrin repeat-containing domain"/>
    <property type="match status" value="1"/>
</dbReference>
<dbReference type="SMART" id="SM00248">
    <property type="entry name" value="ANK"/>
    <property type="match status" value="2"/>
</dbReference>
<protein>
    <submittedName>
        <fullName evidence="4">Uncharacterized protein</fullName>
    </submittedName>
</protein>
<keyword evidence="1" id="KW-0677">Repeat</keyword>
<name>A0A6C0JSA6_9ZZZZ</name>
<accession>A0A6C0JSA6</accession>